<feature type="active site" evidence="20">
    <location>
        <position position="320"/>
    </location>
</feature>
<dbReference type="InterPro" id="IPR016169">
    <property type="entry name" value="FAD-bd_PCMH_sub2"/>
</dbReference>
<organism evidence="22 23">
    <name type="scientific">Marinobacterium alkalitolerans</name>
    <dbReference type="NCBI Taxonomy" id="1542925"/>
    <lineage>
        <taxon>Bacteria</taxon>
        <taxon>Pseudomonadati</taxon>
        <taxon>Pseudomonadota</taxon>
        <taxon>Gammaproteobacteria</taxon>
        <taxon>Oceanospirillales</taxon>
        <taxon>Oceanospirillaceae</taxon>
        <taxon>Marinobacterium</taxon>
    </lineage>
</organism>
<comment type="caution">
    <text evidence="22">The sequence shown here is derived from an EMBL/GenBank/DDBJ whole genome shotgun (WGS) entry which is preliminary data.</text>
</comment>
<dbReference type="GO" id="GO:0008762">
    <property type="term" value="F:UDP-N-acetylmuramate dehydrogenase activity"/>
    <property type="evidence" value="ECO:0007669"/>
    <property type="project" value="UniProtKB-EC"/>
</dbReference>
<evidence type="ECO:0000256" key="15">
    <source>
        <dbReference type="ARBA" id="ARBA00023002"/>
    </source>
</evidence>
<dbReference type="PROSITE" id="PS51387">
    <property type="entry name" value="FAD_PCMH"/>
    <property type="match status" value="1"/>
</dbReference>
<reference evidence="22 23" key="1">
    <citation type="submission" date="2020-09" db="EMBL/GenBank/DDBJ databases">
        <authorList>
            <person name="Tanuku N.R.S."/>
        </authorList>
    </citation>
    <scope>NUCLEOTIDE SEQUENCE [LARGE SCALE GENOMIC DNA]</scope>
    <source>
        <strain evidence="22 23">AK62</strain>
    </source>
</reference>
<evidence type="ECO:0000256" key="20">
    <source>
        <dbReference type="HAMAP-Rule" id="MF_00037"/>
    </source>
</evidence>
<dbReference type="PANTHER" id="PTHR21071">
    <property type="entry name" value="UDP-N-ACETYLENOLPYRUVOYLGLUCOSAMINE REDUCTASE"/>
    <property type="match status" value="1"/>
</dbReference>
<comment type="pathway">
    <text evidence="4 20">Cell wall biogenesis; peptidoglycan biosynthesis.</text>
</comment>
<evidence type="ECO:0000256" key="3">
    <source>
        <dbReference type="ARBA" id="ARBA00004496"/>
    </source>
</evidence>
<dbReference type="HAMAP" id="MF_00037">
    <property type="entry name" value="MurB"/>
    <property type="match status" value="1"/>
</dbReference>
<dbReference type="SUPFAM" id="SSF56194">
    <property type="entry name" value="Uridine diphospho-N-Acetylenolpyruvylglucosamine reductase, MurB, C-terminal domain"/>
    <property type="match status" value="1"/>
</dbReference>
<dbReference type="InterPro" id="IPR011601">
    <property type="entry name" value="MurB_C"/>
</dbReference>
<dbReference type="Gene3D" id="3.90.78.10">
    <property type="entry name" value="UDP-N-acetylenolpyruvoylglucosamine reductase, C-terminal domain"/>
    <property type="match status" value="1"/>
</dbReference>
<evidence type="ECO:0000256" key="17">
    <source>
        <dbReference type="ARBA" id="ARBA00023316"/>
    </source>
</evidence>
<comment type="subcellular location">
    <subcellularLocation>
        <location evidence="3 20">Cytoplasm</location>
    </subcellularLocation>
</comment>
<dbReference type="Gene3D" id="3.30.465.10">
    <property type="match status" value="1"/>
</dbReference>
<evidence type="ECO:0000256" key="1">
    <source>
        <dbReference type="ARBA" id="ARBA00001974"/>
    </source>
</evidence>
<dbReference type="NCBIfam" id="TIGR00179">
    <property type="entry name" value="murB"/>
    <property type="match status" value="1"/>
</dbReference>
<keyword evidence="16 20" id="KW-0131">Cell cycle</keyword>
<keyword evidence="12 20" id="KW-0521">NADP</keyword>
<comment type="cofactor">
    <cofactor evidence="1 20">
        <name>FAD</name>
        <dbReference type="ChEBI" id="CHEBI:57692"/>
    </cofactor>
</comment>
<proteinExistence type="inferred from homology"/>
<evidence type="ECO:0000256" key="10">
    <source>
        <dbReference type="ARBA" id="ARBA00022630"/>
    </source>
</evidence>
<feature type="domain" description="FAD-binding PCMH-type" evidence="21">
    <location>
        <begin position="5"/>
        <end position="177"/>
    </location>
</feature>
<feature type="active site" description="Proton donor" evidence="20">
    <location>
        <position position="225"/>
    </location>
</feature>
<keyword evidence="15 20" id="KW-0560">Oxidoreductase</keyword>
<keyword evidence="23" id="KW-1185">Reference proteome</keyword>
<dbReference type="Pfam" id="PF01565">
    <property type="entry name" value="FAD_binding_4"/>
    <property type="match status" value="1"/>
</dbReference>
<evidence type="ECO:0000256" key="4">
    <source>
        <dbReference type="ARBA" id="ARBA00004752"/>
    </source>
</evidence>
<evidence type="ECO:0000256" key="12">
    <source>
        <dbReference type="ARBA" id="ARBA00022857"/>
    </source>
</evidence>
<evidence type="ECO:0000313" key="22">
    <source>
        <dbReference type="EMBL" id="MBP0048667.1"/>
    </source>
</evidence>
<comment type="similarity">
    <text evidence="5 20">Belongs to the MurB family.</text>
</comment>
<evidence type="ECO:0000256" key="7">
    <source>
        <dbReference type="ARBA" id="ARBA00015188"/>
    </source>
</evidence>
<keyword evidence="14 20" id="KW-0573">Peptidoglycan synthesis</keyword>
<name>A0ABS3ZAE1_9GAMM</name>
<protein>
    <recommendedName>
        <fullName evidence="7 20">UDP-N-acetylenolpyruvoylglucosamine reductase</fullName>
        <ecNumber evidence="6 20">1.3.1.98</ecNumber>
    </recommendedName>
    <alternativeName>
        <fullName evidence="18 20">UDP-N-acetylmuramate dehydrogenase</fullName>
    </alternativeName>
</protein>
<keyword evidence="13 20" id="KW-0133">Cell shape</keyword>
<keyword evidence="11 20" id="KW-0274">FAD</keyword>
<evidence type="ECO:0000259" key="21">
    <source>
        <dbReference type="PROSITE" id="PS51387"/>
    </source>
</evidence>
<keyword evidence="9 20" id="KW-0132">Cell division</keyword>
<dbReference type="EMBL" id="JACVEW010000010">
    <property type="protein sequence ID" value="MBP0048667.1"/>
    <property type="molecule type" value="Genomic_DNA"/>
</dbReference>
<keyword evidence="17 20" id="KW-0961">Cell wall biogenesis/degradation</keyword>
<keyword evidence="10 20" id="KW-0285">Flavoprotein</keyword>
<evidence type="ECO:0000256" key="6">
    <source>
        <dbReference type="ARBA" id="ARBA00012518"/>
    </source>
</evidence>
<feature type="active site" evidence="20">
    <location>
        <position position="153"/>
    </location>
</feature>
<evidence type="ECO:0000256" key="5">
    <source>
        <dbReference type="ARBA" id="ARBA00010485"/>
    </source>
</evidence>
<dbReference type="Pfam" id="PF02873">
    <property type="entry name" value="MurB_C"/>
    <property type="match status" value="1"/>
</dbReference>
<evidence type="ECO:0000256" key="8">
    <source>
        <dbReference type="ARBA" id="ARBA00022490"/>
    </source>
</evidence>
<dbReference type="InterPro" id="IPR003170">
    <property type="entry name" value="MurB"/>
</dbReference>
<accession>A0ABS3ZAE1</accession>
<comment type="catalytic activity">
    <reaction evidence="19 20">
        <text>UDP-N-acetyl-alpha-D-muramate + NADP(+) = UDP-N-acetyl-3-O-(1-carboxyvinyl)-alpha-D-glucosamine + NADPH + H(+)</text>
        <dbReference type="Rhea" id="RHEA:12248"/>
        <dbReference type="ChEBI" id="CHEBI:15378"/>
        <dbReference type="ChEBI" id="CHEBI:57783"/>
        <dbReference type="ChEBI" id="CHEBI:58349"/>
        <dbReference type="ChEBI" id="CHEBI:68483"/>
        <dbReference type="ChEBI" id="CHEBI:70757"/>
        <dbReference type="EC" id="1.3.1.98"/>
    </reaction>
</comment>
<sequence length="325" mass="35780">MNTLGLESEAEYFAHVTAVDQLSPLLAWAEQAKQPVLVLGGGSNLVLGRQVPGLVLHIAIPGWQVIREEGGHVWLRVGAGENWHETVRRTLEAGLSGLENLALIPGTVGAAPVQNIGAYGVEVGERLHQVEVFDTVEGAVRWLARDECRFGYRDSLFKQEPAGRYIITAVEFLLSRTPELRLDYGGVREALGTNEAPTPMGVFDAICRIRRSKLPDPSEIGNAGSFFQNPIVSQAHYEQLKSSYPELVAFPAGRQWKLAAGWLIDRCGLKGDRVGDVGTYPRQALVLVNWGHACRDDILAYAGKIQACVKEKFQVELEPEPRFYP</sequence>
<gene>
    <name evidence="20 22" type="primary">murB</name>
    <name evidence="22" type="ORF">H9C73_07950</name>
</gene>
<dbReference type="InterPro" id="IPR036318">
    <property type="entry name" value="FAD-bd_PCMH-like_sf"/>
</dbReference>
<evidence type="ECO:0000256" key="11">
    <source>
        <dbReference type="ARBA" id="ARBA00022827"/>
    </source>
</evidence>
<dbReference type="NCBIfam" id="NF000755">
    <property type="entry name" value="PRK00046.1"/>
    <property type="match status" value="1"/>
</dbReference>
<keyword evidence="8 20" id="KW-0963">Cytoplasm</keyword>
<dbReference type="EC" id="1.3.1.98" evidence="6 20"/>
<dbReference type="Gene3D" id="3.30.43.10">
    <property type="entry name" value="Uridine Diphospho-n-acetylenolpyruvylglucosamine Reductase, domain 2"/>
    <property type="match status" value="1"/>
</dbReference>
<dbReference type="SUPFAM" id="SSF56176">
    <property type="entry name" value="FAD-binding/transporter-associated domain-like"/>
    <property type="match status" value="1"/>
</dbReference>
<comment type="function">
    <text evidence="2 20">Cell wall formation.</text>
</comment>
<evidence type="ECO:0000256" key="18">
    <source>
        <dbReference type="ARBA" id="ARBA00031026"/>
    </source>
</evidence>
<dbReference type="InterPro" id="IPR016166">
    <property type="entry name" value="FAD-bd_PCMH"/>
</dbReference>
<dbReference type="NCBIfam" id="NF010478">
    <property type="entry name" value="PRK13903.1"/>
    <property type="match status" value="1"/>
</dbReference>
<dbReference type="InterPro" id="IPR036635">
    <property type="entry name" value="MurB_C_sf"/>
</dbReference>
<evidence type="ECO:0000256" key="9">
    <source>
        <dbReference type="ARBA" id="ARBA00022618"/>
    </source>
</evidence>
<dbReference type="Proteomes" id="UP000810171">
    <property type="component" value="Unassembled WGS sequence"/>
</dbReference>
<evidence type="ECO:0000256" key="19">
    <source>
        <dbReference type="ARBA" id="ARBA00048914"/>
    </source>
</evidence>
<dbReference type="InterPro" id="IPR006094">
    <property type="entry name" value="Oxid_FAD_bind_N"/>
</dbReference>
<evidence type="ECO:0000256" key="13">
    <source>
        <dbReference type="ARBA" id="ARBA00022960"/>
    </source>
</evidence>
<evidence type="ECO:0000256" key="14">
    <source>
        <dbReference type="ARBA" id="ARBA00022984"/>
    </source>
</evidence>
<evidence type="ECO:0000313" key="23">
    <source>
        <dbReference type="Proteomes" id="UP000810171"/>
    </source>
</evidence>
<dbReference type="PANTHER" id="PTHR21071:SF4">
    <property type="entry name" value="UDP-N-ACETYLENOLPYRUVOYLGLUCOSAMINE REDUCTASE"/>
    <property type="match status" value="1"/>
</dbReference>
<evidence type="ECO:0000256" key="16">
    <source>
        <dbReference type="ARBA" id="ARBA00023306"/>
    </source>
</evidence>
<dbReference type="InterPro" id="IPR016167">
    <property type="entry name" value="FAD-bd_PCMH_sub1"/>
</dbReference>
<evidence type="ECO:0000256" key="2">
    <source>
        <dbReference type="ARBA" id="ARBA00003921"/>
    </source>
</evidence>